<evidence type="ECO:0000256" key="4">
    <source>
        <dbReference type="ARBA" id="ARBA00022692"/>
    </source>
</evidence>
<gene>
    <name evidence="8" type="ORF">NBRC116598_41910</name>
</gene>
<evidence type="ECO:0008006" key="10">
    <source>
        <dbReference type="Google" id="ProtNLM"/>
    </source>
</evidence>
<keyword evidence="5" id="KW-1133">Transmembrane helix</keyword>
<dbReference type="Gene3D" id="3.30.420.270">
    <property type="match status" value="1"/>
</dbReference>
<comment type="caution">
    <text evidence="8">The sequence shown here is derived from an EMBL/GenBank/DDBJ whole genome shotgun (WGS) entry which is preliminary data.</text>
</comment>
<protein>
    <recommendedName>
        <fullName evidence="10">Outer membrane transport energization protein ExbD</fullName>
    </recommendedName>
</protein>
<comment type="subcellular location">
    <subcellularLocation>
        <location evidence="1">Cell membrane</location>
        <topology evidence="1">Single-pass membrane protein</topology>
    </subcellularLocation>
    <subcellularLocation>
        <location evidence="7">Cell membrane</location>
        <topology evidence="7">Single-pass type II membrane protein</topology>
    </subcellularLocation>
</comment>
<keyword evidence="9" id="KW-1185">Reference proteome</keyword>
<dbReference type="EMBL" id="BAABWU010000034">
    <property type="protein sequence ID" value="GAA6198746.1"/>
    <property type="molecule type" value="Genomic_DNA"/>
</dbReference>
<evidence type="ECO:0000256" key="3">
    <source>
        <dbReference type="ARBA" id="ARBA00022475"/>
    </source>
</evidence>
<evidence type="ECO:0000256" key="1">
    <source>
        <dbReference type="ARBA" id="ARBA00004162"/>
    </source>
</evidence>
<keyword evidence="6" id="KW-0472">Membrane</keyword>
<sequence length="127" mass="13710">MDFSRPQKRQAGEPILPMINVVFLLLIFFLLSSQIAPRAPFAVAPPRLETGQPSGSEALLFMAADGRLHFSGAQAEDAMTAVLAQASELETLSLRADAKVPAREVVLLISKLRDAGIRSVTLRGTRP</sequence>
<dbReference type="Pfam" id="PF02472">
    <property type="entry name" value="ExbD"/>
    <property type="match status" value="1"/>
</dbReference>
<keyword evidence="7" id="KW-0653">Protein transport</keyword>
<evidence type="ECO:0000256" key="2">
    <source>
        <dbReference type="ARBA" id="ARBA00005811"/>
    </source>
</evidence>
<dbReference type="PANTHER" id="PTHR30558">
    <property type="entry name" value="EXBD MEMBRANE COMPONENT OF PMF-DRIVEN MACROMOLECULE IMPORT SYSTEM"/>
    <property type="match status" value="1"/>
</dbReference>
<evidence type="ECO:0000313" key="8">
    <source>
        <dbReference type="EMBL" id="GAA6198746.1"/>
    </source>
</evidence>
<name>A0ABQ0AS86_9RHOB</name>
<dbReference type="RefSeq" id="WP_353402741.1">
    <property type="nucleotide sequence ID" value="NZ_BAABWU010000034.1"/>
</dbReference>
<evidence type="ECO:0000256" key="6">
    <source>
        <dbReference type="ARBA" id="ARBA00023136"/>
    </source>
</evidence>
<evidence type="ECO:0000256" key="5">
    <source>
        <dbReference type="ARBA" id="ARBA00022989"/>
    </source>
</evidence>
<dbReference type="InterPro" id="IPR003400">
    <property type="entry name" value="ExbD"/>
</dbReference>
<keyword evidence="7" id="KW-0813">Transport</keyword>
<keyword evidence="4 7" id="KW-0812">Transmembrane</keyword>
<comment type="similarity">
    <text evidence="2 7">Belongs to the ExbD/TolR family.</text>
</comment>
<organism evidence="8 9">
    <name type="scientific">Pseudophaeobacter arcticus</name>
    <dbReference type="NCBI Taxonomy" id="385492"/>
    <lineage>
        <taxon>Bacteria</taxon>
        <taxon>Pseudomonadati</taxon>
        <taxon>Pseudomonadota</taxon>
        <taxon>Alphaproteobacteria</taxon>
        <taxon>Rhodobacterales</taxon>
        <taxon>Paracoccaceae</taxon>
        <taxon>Pseudophaeobacter</taxon>
    </lineage>
</organism>
<keyword evidence="3" id="KW-1003">Cell membrane</keyword>
<dbReference type="Proteomes" id="UP001441944">
    <property type="component" value="Unassembled WGS sequence"/>
</dbReference>
<proteinExistence type="inferred from homology"/>
<evidence type="ECO:0000256" key="7">
    <source>
        <dbReference type="RuleBase" id="RU003879"/>
    </source>
</evidence>
<evidence type="ECO:0000313" key="9">
    <source>
        <dbReference type="Proteomes" id="UP001441944"/>
    </source>
</evidence>
<accession>A0ABQ0AS86</accession>
<reference evidence="8 9" key="1">
    <citation type="submission" date="2024-04" db="EMBL/GenBank/DDBJ databases">
        <title>Draft genome sequence of Pseudophaeobacter arcticus NBRC 116598.</title>
        <authorList>
            <person name="Miyakawa T."/>
            <person name="Kusuya Y."/>
            <person name="Miura T."/>
        </authorList>
    </citation>
    <scope>NUCLEOTIDE SEQUENCE [LARGE SCALE GENOMIC DNA]</scope>
    <source>
        <strain evidence="8 9">SU-CL00105</strain>
    </source>
</reference>